<gene>
    <name evidence="2" type="ORF">CEXT_582161</name>
</gene>
<keyword evidence="3" id="KW-1185">Reference proteome</keyword>
<feature type="region of interest" description="Disordered" evidence="1">
    <location>
        <begin position="1"/>
        <end position="30"/>
    </location>
</feature>
<evidence type="ECO:0000313" key="3">
    <source>
        <dbReference type="Proteomes" id="UP001054945"/>
    </source>
</evidence>
<evidence type="ECO:0000313" key="2">
    <source>
        <dbReference type="EMBL" id="GIX69665.1"/>
    </source>
</evidence>
<feature type="compositionally biased region" description="Basic and acidic residues" evidence="1">
    <location>
        <begin position="1"/>
        <end position="15"/>
    </location>
</feature>
<dbReference type="Proteomes" id="UP001054945">
    <property type="component" value="Unassembled WGS sequence"/>
</dbReference>
<proteinExistence type="predicted"/>
<name>A0AAV4MCT1_CAEEX</name>
<dbReference type="EMBL" id="BPLR01002072">
    <property type="protein sequence ID" value="GIX69665.1"/>
    <property type="molecule type" value="Genomic_DNA"/>
</dbReference>
<evidence type="ECO:0000256" key="1">
    <source>
        <dbReference type="SAM" id="MobiDB-lite"/>
    </source>
</evidence>
<dbReference type="AlphaFoldDB" id="A0AAV4MCT1"/>
<comment type="caution">
    <text evidence="2">The sequence shown here is derived from an EMBL/GenBank/DDBJ whole genome shotgun (WGS) entry which is preliminary data.</text>
</comment>
<protein>
    <submittedName>
        <fullName evidence="2">Uncharacterized protein</fullName>
    </submittedName>
</protein>
<accession>A0AAV4MCT1</accession>
<sequence length="95" mass="10549">MSETAHRGRRDRENPNGDGRGCKGRPSGITVPAETTIFMGSPLASVISTRSITRHPGGPHVARQGMWGWKAIPPYYYRLVVSSIFRMLCVEYTIT</sequence>
<organism evidence="2 3">
    <name type="scientific">Caerostris extrusa</name>
    <name type="common">Bark spider</name>
    <name type="synonym">Caerostris bankana</name>
    <dbReference type="NCBI Taxonomy" id="172846"/>
    <lineage>
        <taxon>Eukaryota</taxon>
        <taxon>Metazoa</taxon>
        <taxon>Ecdysozoa</taxon>
        <taxon>Arthropoda</taxon>
        <taxon>Chelicerata</taxon>
        <taxon>Arachnida</taxon>
        <taxon>Araneae</taxon>
        <taxon>Araneomorphae</taxon>
        <taxon>Entelegynae</taxon>
        <taxon>Araneoidea</taxon>
        <taxon>Araneidae</taxon>
        <taxon>Caerostris</taxon>
    </lineage>
</organism>
<reference evidence="2 3" key="1">
    <citation type="submission" date="2021-06" db="EMBL/GenBank/DDBJ databases">
        <title>Caerostris extrusa draft genome.</title>
        <authorList>
            <person name="Kono N."/>
            <person name="Arakawa K."/>
        </authorList>
    </citation>
    <scope>NUCLEOTIDE SEQUENCE [LARGE SCALE GENOMIC DNA]</scope>
</reference>